<dbReference type="InterPro" id="IPR035979">
    <property type="entry name" value="RBD_domain_sf"/>
</dbReference>
<proteinExistence type="inferred from homology"/>
<dbReference type="Gene3D" id="3.30.70.330">
    <property type="match status" value="1"/>
</dbReference>
<dbReference type="PANTHER" id="PTHR14738">
    <property type="entry name" value="ZINC FINGER CCCH DOMAIN-CONTAINING PROTEIN 14"/>
    <property type="match status" value="1"/>
</dbReference>
<gene>
    <name evidence="12" type="ORF">L1049_004530</name>
</gene>
<evidence type="ECO:0000313" key="13">
    <source>
        <dbReference type="Proteomes" id="UP001415857"/>
    </source>
</evidence>
<dbReference type="PROSITE" id="PS50102">
    <property type="entry name" value="RRM"/>
    <property type="match status" value="1"/>
</dbReference>
<evidence type="ECO:0000256" key="7">
    <source>
        <dbReference type="ARBA" id="ARBA00023242"/>
    </source>
</evidence>
<keyword evidence="9" id="KW-0175">Coiled coil</keyword>
<dbReference type="AlphaFoldDB" id="A0AAP0RSQ6"/>
<keyword evidence="4" id="KW-0677">Repeat</keyword>
<feature type="compositionally biased region" description="Low complexity" evidence="10">
    <location>
        <begin position="653"/>
        <end position="664"/>
    </location>
</feature>
<comment type="subcellular location">
    <subcellularLocation>
        <location evidence="1">Nucleus</location>
    </subcellularLocation>
</comment>
<feature type="coiled-coil region" evidence="9">
    <location>
        <begin position="474"/>
        <end position="508"/>
    </location>
</feature>
<keyword evidence="6" id="KW-0862">Zinc</keyword>
<dbReference type="InterPro" id="IPR002483">
    <property type="entry name" value="PWI_dom"/>
</dbReference>
<evidence type="ECO:0000313" key="12">
    <source>
        <dbReference type="EMBL" id="KAK9281627.1"/>
    </source>
</evidence>
<evidence type="ECO:0000256" key="3">
    <source>
        <dbReference type="ARBA" id="ARBA00022723"/>
    </source>
</evidence>
<evidence type="ECO:0000256" key="10">
    <source>
        <dbReference type="SAM" id="MobiDB-lite"/>
    </source>
</evidence>
<sequence length="688" mass="75942">MGQMGVFSESPKSFKIDRKSPFASNLKSSISLKLLQFLGNYTDDVLAEYITVLVCNGKHQNQARDDLEAFLGERSAEFVTWLWDFLFNYACQSQMAIGLSDPKDVSVIGTHESDADKDRRTNRLRELQNNGAGNVDSPPTKDGNFYHLSTFDRNPLPSNDIDIPEGVQQCPGFDAPLNDINTKKASLQTCEREIRREMVASGNIHCDSLAYESSRVRGSSKIPAGGDQTIQCANTFKKIVNNRYNGLPSQLLYLPKREPVSKNKPSLVSEIPHPRQSYAADVSGRSLSPKAVGAASHQNDKSRGSVWDRLGKPRENTYVRGKIIDAHGVNIMGQGEEVRDQHTLLLSLPNDELNKSKTVEASRLAKRCGSNNNPGEYRKSEHGVSTISKLHGANNIGRKRHFGEIGTGPATGSVSLLGEKNMGLHDKEYLQDSKRSTLTTQASDTSTNLVSGCCPLVVKSESKNKDMTVISNPMQAVRNQVVDVKLRLHQIETEMSNLRSRQAEMEKDGKSNLFSSIGALKHPEEDIESRTVFVTNVHFAATKEALSLYFSKCGVVINIVILADKVTAQPKGSAYVTFADKESVERAMELSGSSFFSRTIKVLRKAEAAAMISVPAHLCGRPSQARFSYIKRKVVLDRPYHVSSHLQWRRESASVPSEPSASPSVEEKRVGTSASMQPPPFHSCQRET</sequence>
<dbReference type="GO" id="GO:0043488">
    <property type="term" value="P:regulation of mRNA stability"/>
    <property type="evidence" value="ECO:0007669"/>
    <property type="project" value="InterPro"/>
</dbReference>
<keyword evidence="8" id="KW-0694">RNA-binding</keyword>
<dbReference type="Pfam" id="PF00076">
    <property type="entry name" value="RRM_1"/>
    <property type="match status" value="1"/>
</dbReference>
<evidence type="ECO:0000256" key="9">
    <source>
        <dbReference type="SAM" id="Coils"/>
    </source>
</evidence>
<dbReference type="GO" id="GO:0005737">
    <property type="term" value="C:cytoplasm"/>
    <property type="evidence" value="ECO:0007669"/>
    <property type="project" value="TreeGrafter"/>
</dbReference>
<dbReference type="GO" id="GO:0008143">
    <property type="term" value="F:poly(A) binding"/>
    <property type="evidence" value="ECO:0007669"/>
    <property type="project" value="InterPro"/>
</dbReference>
<dbReference type="GO" id="GO:0005634">
    <property type="term" value="C:nucleus"/>
    <property type="evidence" value="ECO:0007669"/>
    <property type="project" value="UniProtKB-SubCell"/>
</dbReference>
<organism evidence="12 13">
    <name type="scientific">Liquidambar formosana</name>
    <name type="common">Formosan gum</name>
    <dbReference type="NCBI Taxonomy" id="63359"/>
    <lineage>
        <taxon>Eukaryota</taxon>
        <taxon>Viridiplantae</taxon>
        <taxon>Streptophyta</taxon>
        <taxon>Embryophyta</taxon>
        <taxon>Tracheophyta</taxon>
        <taxon>Spermatophyta</taxon>
        <taxon>Magnoliopsida</taxon>
        <taxon>eudicotyledons</taxon>
        <taxon>Gunneridae</taxon>
        <taxon>Pentapetalae</taxon>
        <taxon>Saxifragales</taxon>
        <taxon>Altingiaceae</taxon>
        <taxon>Liquidambar</taxon>
    </lineage>
</organism>
<comment type="caution">
    <text evidence="12">The sequence shown here is derived from an EMBL/GenBank/DDBJ whole genome shotgun (WGS) entry which is preliminary data.</text>
</comment>
<feature type="region of interest" description="Disordered" evidence="10">
    <location>
        <begin position="282"/>
        <end position="309"/>
    </location>
</feature>
<evidence type="ECO:0000259" key="11">
    <source>
        <dbReference type="PROSITE" id="PS50102"/>
    </source>
</evidence>
<keyword evidence="5" id="KW-0863">Zinc-finger</keyword>
<keyword evidence="13" id="KW-1185">Reference proteome</keyword>
<dbReference type="SUPFAM" id="SSF54928">
    <property type="entry name" value="RNA-binding domain, RBD"/>
    <property type="match status" value="1"/>
</dbReference>
<dbReference type="Pfam" id="PF01480">
    <property type="entry name" value="PWI"/>
    <property type="match status" value="1"/>
</dbReference>
<evidence type="ECO:0000256" key="6">
    <source>
        <dbReference type="ARBA" id="ARBA00022833"/>
    </source>
</evidence>
<accession>A0AAP0RSQ6</accession>
<dbReference type="SMART" id="SM00360">
    <property type="entry name" value="RRM"/>
    <property type="match status" value="1"/>
</dbReference>
<comment type="similarity">
    <text evidence="2">Belongs to the ZC3H14 family.</text>
</comment>
<dbReference type="InterPro" id="IPR000504">
    <property type="entry name" value="RRM_dom"/>
</dbReference>
<dbReference type="InterPro" id="IPR040366">
    <property type="entry name" value="Nab2/ZC3H14"/>
</dbReference>
<keyword evidence="7" id="KW-0539">Nucleus</keyword>
<protein>
    <recommendedName>
        <fullName evidence="11">RRM domain-containing protein</fullName>
    </recommendedName>
</protein>
<feature type="domain" description="RRM" evidence="11">
    <location>
        <begin position="530"/>
        <end position="607"/>
    </location>
</feature>
<evidence type="ECO:0000256" key="2">
    <source>
        <dbReference type="ARBA" id="ARBA00008423"/>
    </source>
</evidence>
<dbReference type="Gene3D" id="1.20.1390.10">
    <property type="entry name" value="PWI domain"/>
    <property type="match status" value="1"/>
</dbReference>
<evidence type="ECO:0000256" key="8">
    <source>
        <dbReference type="PROSITE-ProRule" id="PRU00176"/>
    </source>
</evidence>
<dbReference type="InterPro" id="IPR012677">
    <property type="entry name" value="Nucleotide-bd_a/b_plait_sf"/>
</dbReference>
<dbReference type="EMBL" id="JBBPBK010000007">
    <property type="protein sequence ID" value="KAK9281627.1"/>
    <property type="molecule type" value="Genomic_DNA"/>
</dbReference>
<dbReference type="Proteomes" id="UP001415857">
    <property type="component" value="Unassembled WGS sequence"/>
</dbReference>
<feature type="region of interest" description="Disordered" evidence="10">
    <location>
        <begin position="649"/>
        <end position="688"/>
    </location>
</feature>
<evidence type="ECO:0000256" key="5">
    <source>
        <dbReference type="ARBA" id="ARBA00022771"/>
    </source>
</evidence>
<evidence type="ECO:0000256" key="1">
    <source>
        <dbReference type="ARBA" id="ARBA00004123"/>
    </source>
</evidence>
<reference evidence="12 13" key="1">
    <citation type="journal article" date="2024" name="Plant J.">
        <title>Genome sequences and population genomics reveal climatic adaptation and genomic divergence between two closely related sweetgum species.</title>
        <authorList>
            <person name="Xu W.Q."/>
            <person name="Ren C.Q."/>
            <person name="Zhang X.Y."/>
            <person name="Comes H.P."/>
            <person name="Liu X.H."/>
            <person name="Li Y.G."/>
            <person name="Kettle C.J."/>
            <person name="Jalonen R."/>
            <person name="Gaisberger H."/>
            <person name="Ma Y.Z."/>
            <person name="Qiu Y.X."/>
        </authorList>
    </citation>
    <scope>NUCLEOTIDE SEQUENCE [LARGE SCALE GENOMIC DNA]</scope>
    <source>
        <strain evidence="12">Hangzhou</strain>
    </source>
</reference>
<dbReference type="GO" id="GO:0008270">
    <property type="term" value="F:zinc ion binding"/>
    <property type="evidence" value="ECO:0007669"/>
    <property type="project" value="UniProtKB-KW"/>
</dbReference>
<evidence type="ECO:0000256" key="4">
    <source>
        <dbReference type="ARBA" id="ARBA00022737"/>
    </source>
</evidence>
<name>A0AAP0RSQ6_LIQFO</name>
<dbReference type="PANTHER" id="PTHR14738:SF29">
    <property type="entry name" value="ZINC FINGER CCCH DOMAIN-CONTAINING PROTEIN 14"/>
    <property type="match status" value="1"/>
</dbReference>
<keyword evidence="3" id="KW-0479">Metal-binding</keyword>